<evidence type="ECO:0000313" key="2">
    <source>
        <dbReference type="Proteomes" id="UP001055811"/>
    </source>
</evidence>
<dbReference type="EMBL" id="CM042010">
    <property type="protein sequence ID" value="KAI3782718.1"/>
    <property type="molecule type" value="Genomic_DNA"/>
</dbReference>
<evidence type="ECO:0000313" key="1">
    <source>
        <dbReference type="EMBL" id="KAI3782718.1"/>
    </source>
</evidence>
<comment type="caution">
    <text evidence="1">The sequence shown here is derived from an EMBL/GenBank/DDBJ whole genome shotgun (WGS) entry which is preliminary data.</text>
</comment>
<dbReference type="Proteomes" id="UP001055811">
    <property type="component" value="Linkage Group LG02"/>
</dbReference>
<accession>A0ACB9GI45</accession>
<organism evidence="1 2">
    <name type="scientific">Cichorium intybus</name>
    <name type="common">Chicory</name>
    <dbReference type="NCBI Taxonomy" id="13427"/>
    <lineage>
        <taxon>Eukaryota</taxon>
        <taxon>Viridiplantae</taxon>
        <taxon>Streptophyta</taxon>
        <taxon>Embryophyta</taxon>
        <taxon>Tracheophyta</taxon>
        <taxon>Spermatophyta</taxon>
        <taxon>Magnoliopsida</taxon>
        <taxon>eudicotyledons</taxon>
        <taxon>Gunneridae</taxon>
        <taxon>Pentapetalae</taxon>
        <taxon>asterids</taxon>
        <taxon>campanulids</taxon>
        <taxon>Asterales</taxon>
        <taxon>Asteraceae</taxon>
        <taxon>Cichorioideae</taxon>
        <taxon>Cichorieae</taxon>
        <taxon>Cichoriinae</taxon>
        <taxon>Cichorium</taxon>
    </lineage>
</organism>
<reference evidence="1 2" key="2">
    <citation type="journal article" date="2022" name="Mol. Ecol. Resour.">
        <title>The genomes of chicory, endive, great burdock and yacon provide insights into Asteraceae paleo-polyploidization history and plant inulin production.</title>
        <authorList>
            <person name="Fan W."/>
            <person name="Wang S."/>
            <person name="Wang H."/>
            <person name="Wang A."/>
            <person name="Jiang F."/>
            <person name="Liu H."/>
            <person name="Zhao H."/>
            <person name="Xu D."/>
            <person name="Zhang Y."/>
        </authorList>
    </citation>
    <scope>NUCLEOTIDE SEQUENCE [LARGE SCALE GENOMIC DNA]</scope>
    <source>
        <strain evidence="2">cv. Punajuju</strain>
        <tissue evidence="1">Leaves</tissue>
    </source>
</reference>
<reference evidence="2" key="1">
    <citation type="journal article" date="2022" name="Mol. Ecol. Resour.">
        <title>The genomes of chicory, endive, great burdock and yacon provide insights into Asteraceae palaeo-polyploidization history and plant inulin production.</title>
        <authorList>
            <person name="Fan W."/>
            <person name="Wang S."/>
            <person name="Wang H."/>
            <person name="Wang A."/>
            <person name="Jiang F."/>
            <person name="Liu H."/>
            <person name="Zhao H."/>
            <person name="Xu D."/>
            <person name="Zhang Y."/>
        </authorList>
    </citation>
    <scope>NUCLEOTIDE SEQUENCE [LARGE SCALE GENOMIC DNA]</scope>
    <source>
        <strain evidence="2">cv. Punajuju</strain>
    </source>
</reference>
<name>A0ACB9GI45_CICIN</name>
<gene>
    <name evidence="1" type="ORF">L2E82_12772</name>
</gene>
<proteinExistence type="predicted"/>
<sequence>MKIKLPNGNGVWESVLPNCPFYRHRPTKLHDFPIQTLICLAVNSQKEESESGHSLLVLLLILLIHYFGSSEKS</sequence>
<protein>
    <submittedName>
        <fullName evidence="1">Uncharacterized protein</fullName>
    </submittedName>
</protein>
<keyword evidence="2" id="KW-1185">Reference proteome</keyword>